<evidence type="ECO:0000313" key="1">
    <source>
        <dbReference type="EMBL" id="WOZ54198.1"/>
    </source>
</evidence>
<gene>
    <name evidence="1" type="ORF">ZPUGVARH_CDS0037</name>
</gene>
<reference evidence="1" key="1">
    <citation type="submission" date="2024-06" db="EMBL/GenBank/DDBJ databases">
        <title>Novel Phikmvvirus bacteriophage (vB_PaePhi_Mx1) has lytic activity against Pseudomonas aeruginosa multidrug resistant sequence type epidemiological high risk clinical strains.</title>
        <authorList>
            <person name="Rodea G.E. Sr."/>
            <person name="Molina J."/>
        </authorList>
    </citation>
    <scope>NUCLEOTIDE SEQUENCE</scope>
</reference>
<accession>A0AAU0N4H1</accession>
<sequence length="48" mass="5278">MSLEDHEHAIPLHALQRIPLRRRAGGRSCLPVHRRQAGNLGQGGGVCR</sequence>
<dbReference type="EMBL" id="OR594342">
    <property type="protein sequence ID" value="WOZ54198.1"/>
    <property type="molecule type" value="Genomic_DNA"/>
</dbReference>
<protein>
    <submittedName>
        <fullName evidence="1">Uncharacterized protein</fullName>
    </submittedName>
</protein>
<organism evidence="1">
    <name type="scientific">Pseudomonas phage vB_PaPhi_Mx1</name>
    <dbReference type="NCBI Taxonomy" id="3079664"/>
    <lineage>
        <taxon>Viruses</taxon>
        <taxon>Duplodnaviria</taxon>
        <taxon>Heunggongvirae</taxon>
        <taxon>Uroviricota</taxon>
        <taxon>Caudoviricetes</taxon>
    </lineage>
</organism>
<name>A0AAU0N4H1_9CAUD</name>
<proteinExistence type="predicted"/>